<keyword evidence="4" id="KW-1185">Reference proteome</keyword>
<dbReference type="InterPro" id="IPR001279">
    <property type="entry name" value="Metallo-B-lactamas"/>
</dbReference>
<evidence type="ECO:0000313" key="4">
    <source>
        <dbReference type="Proteomes" id="UP001500945"/>
    </source>
</evidence>
<dbReference type="Proteomes" id="UP001500945">
    <property type="component" value="Unassembled WGS sequence"/>
</dbReference>
<comment type="caution">
    <text evidence="3">The sequence shown here is derived from an EMBL/GenBank/DDBJ whole genome shotgun (WGS) entry which is preliminary data.</text>
</comment>
<protein>
    <recommendedName>
        <fullName evidence="2">Metallo-beta-lactamase domain-containing protein</fullName>
    </recommendedName>
</protein>
<gene>
    <name evidence="3" type="ORF">GCM10023168_19190</name>
</gene>
<dbReference type="RefSeq" id="WP_345205097.1">
    <property type="nucleotide sequence ID" value="NZ_BAABGM010000012.1"/>
</dbReference>
<dbReference type="InterPro" id="IPR036866">
    <property type="entry name" value="RibonucZ/Hydroxyglut_hydro"/>
</dbReference>
<evidence type="ECO:0000256" key="1">
    <source>
        <dbReference type="SAM" id="MobiDB-lite"/>
    </source>
</evidence>
<dbReference type="Gene3D" id="3.60.15.10">
    <property type="entry name" value="Ribonuclease Z/Hydroxyacylglutathione hydrolase-like"/>
    <property type="match status" value="1"/>
</dbReference>
<dbReference type="SUPFAM" id="SSF56281">
    <property type="entry name" value="Metallo-hydrolase/oxidoreductase"/>
    <property type="match status" value="1"/>
</dbReference>
<evidence type="ECO:0000313" key="3">
    <source>
        <dbReference type="EMBL" id="GAA4405477.1"/>
    </source>
</evidence>
<reference evidence="4" key="1">
    <citation type="journal article" date="2019" name="Int. J. Syst. Evol. Microbiol.">
        <title>The Global Catalogue of Microorganisms (GCM) 10K type strain sequencing project: providing services to taxonomists for standard genome sequencing and annotation.</title>
        <authorList>
            <consortium name="The Broad Institute Genomics Platform"/>
            <consortium name="The Broad Institute Genome Sequencing Center for Infectious Disease"/>
            <person name="Wu L."/>
            <person name="Ma J."/>
        </authorList>
    </citation>
    <scope>NUCLEOTIDE SEQUENCE [LARGE SCALE GENOMIC DNA]</scope>
    <source>
        <strain evidence="4">JCM 17809</strain>
    </source>
</reference>
<accession>A0ABP8KFY2</accession>
<proteinExistence type="predicted"/>
<dbReference type="InterPro" id="IPR052159">
    <property type="entry name" value="Competence_DNA_uptake"/>
</dbReference>
<organism evidence="3 4">
    <name type="scientific">Fodinibacter luteus</name>
    <dbReference type="NCBI Taxonomy" id="552064"/>
    <lineage>
        <taxon>Bacteria</taxon>
        <taxon>Bacillati</taxon>
        <taxon>Actinomycetota</taxon>
        <taxon>Actinomycetes</taxon>
        <taxon>Micrococcales</taxon>
        <taxon>Intrasporangiaceae</taxon>
        <taxon>Fodinibacter (ex Wang et al. 2009)</taxon>
    </lineage>
</organism>
<dbReference type="PANTHER" id="PTHR30619">
    <property type="entry name" value="DNA INTERNALIZATION/COMPETENCE PROTEIN COMEC/REC2"/>
    <property type="match status" value="1"/>
</dbReference>
<dbReference type="PANTHER" id="PTHR30619:SF1">
    <property type="entry name" value="RECOMBINATION PROTEIN 2"/>
    <property type="match status" value="1"/>
</dbReference>
<feature type="domain" description="Metallo-beta-lactamase" evidence="2">
    <location>
        <begin position="12"/>
        <end position="73"/>
    </location>
</feature>
<evidence type="ECO:0000259" key="2">
    <source>
        <dbReference type="Pfam" id="PF00753"/>
    </source>
</evidence>
<dbReference type="EMBL" id="BAABGM010000012">
    <property type="protein sequence ID" value="GAA4405477.1"/>
    <property type="molecule type" value="Genomic_DNA"/>
</dbReference>
<feature type="region of interest" description="Disordered" evidence="1">
    <location>
        <begin position="229"/>
        <end position="253"/>
    </location>
</feature>
<sequence length="444" mass="47519">MRLEVFHAADGDCLLLSSADGHHLLVDGGRSATFADHTEPRLRELAGAGEVIDLVVVSHIDADHISGILRLLRDVGDWAVFDHQRSAGANPTYPEPKAPRPPDVKALWHNAWTTQVGDLEGPIAALALQVTEATALAAARVASATEEAQLALADLSGLAESIADGVQLARLVEERTPLQRNKGFPDHLVLLRDRPHRRRLGSTRLTVIGPTQHHLDVLHEEWREWFEKKGFTPPPARSTPSSPTGAGGPGDAVEAGLVLGGRQPTSLQEAAQIIEKAGSAHVTPPNRSSITLLAEEGGRSVLLTGDAAEQELVEGLTAIGKLGAADGKRARFHCTVLKVQHHGASHNLSKEFAQRVVADHYVFSADGAHHNPEPSVIATIAEGRPHDAGPYTFWFTSSEQRSSSDARRAAMAQALTEAREAATRHPGLTVRVLPDGDPSFVIEV</sequence>
<name>A0ABP8KFY2_9MICO</name>
<dbReference type="Pfam" id="PF00753">
    <property type="entry name" value="Lactamase_B"/>
    <property type="match status" value="1"/>
</dbReference>